<dbReference type="Proteomes" id="UP000199455">
    <property type="component" value="Unassembled WGS sequence"/>
</dbReference>
<dbReference type="EMBL" id="FMZH01000003">
    <property type="protein sequence ID" value="SDC86876.1"/>
    <property type="molecule type" value="Genomic_DNA"/>
</dbReference>
<keyword evidence="2" id="KW-1185">Reference proteome</keyword>
<evidence type="ECO:0000313" key="1">
    <source>
        <dbReference type="EMBL" id="SDC86876.1"/>
    </source>
</evidence>
<accession>A0A1G6Q561</accession>
<reference evidence="2" key="1">
    <citation type="submission" date="2016-10" db="EMBL/GenBank/DDBJ databases">
        <authorList>
            <person name="Varghese N."/>
            <person name="Submissions S."/>
        </authorList>
    </citation>
    <scope>NUCLEOTIDE SEQUENCE [LARGE SCALE GENOMIC DNA]</scope>
    <source>
        <strain evidence="2">DSM 18609</strain>
    </source>
</reference>
<organism evidence="1 2">
    <name type="scientific">Pedobacter soli</name>
    <dbReference type="NCBI Taxonomy" id="390242"/>
    <lineage>
        <taxon>Bacteria</taxon>
        <taxon>Pseudomonadati</taxon>
        <taxon>Bacteroidota</taxon>
        <taxon>Sphingobacteriia</taxon>
        <taxon>Sphingobacteriales</taxon>
        <taxon>Sphingobacteriaceae</taxon>
        <taxon>Pedobacter</taxon>
    </lineage>
</organism>
<dbReference type="STRING" id="390242.SAMN04488024_103231"/>
<proteinExistence type="predicted"/>
<gene>
    <name evidence="1" type="ORF">SAMN04488024_103231</name>
</gene>
<name>A0A1G6Q561_9SPHI</name>
<evidence type="ECO:0000313" key="2">
    <source>
        <dbReference type="Proteomes" id="UP000199455"/>
    </source>
</evidence>
<sequence length="87" mass="10244">MSHTKQIYKRLKNKMEIIAHYKRANDESYTITLGMKNELFTLHSFCFDGNNVFDEDNYKDESFSSYQEFDQLMTAVESSFPGININI</sequence>
<dbReference type="AlphaFoldDB" id="A0A1G6Q561"/>
<protein>
    <submittedName>
        <fullName evidence="1">Uncharacterized protein</fullName>
    </submittedName>
</protein>